<feature type="compositionally biased region" description="Basic residues" evidence="1">
    <location>
        <begin position="223"/>
        <end position="232"/>
    </location>
</feature>
<organism evidence="2 3">
    <name type="scientific">Pseudoalteromonas denitrificans DSM 6059</name>
    <dbReference type="NCBI Taxonomy" id="1123010"/>
    <lineage>
        <taxon>Bacteria</taxon>
        <taxon>Pseudomonadati</taxon>
        <taxon>Pseudomonadota</taxon>
        <taxon>Gammaproteobacteria</taxon>
        <taxon>Alteromonadales</taxon>
        <taxon>Pseudoalteromonadaceae</taxon>
        <taxon>Pseudoalteromonas</taxon>
    </lineage>
</organism>
<accession>A0A1I1RM06</accession>
<evidence type="ECO:0000313" key="2">
    <source>
        <dbReference type="EMBL" id="SFD35047.1"/>
    </source>
</evidence>
<dbReference type="RefSeq" id="WP_091989524.1">
    <property type="nucleotide sequence ID" value="NZ_FOLO01000050.1"/>
</dbReference>
<dbReference type="Proteomes" id="UP000198862">
    <property type="component" value="Unassembled WGS sequence"/>
</dbReference>
<dbReference type="EMBL" id="FOLO01000050">
    <property type="protein sequence ID" value="SFD35047.1"/>
    <property type="molecule type" value="Genomic_DNA"/>
</dbReference>
<evidence type="ECO:0000313" key="3">
    <source>
        <dbReference type="Proteomes" id="UP000198862"/>
    </source>
</evidence>
<gene>
    <name evidence="2" type="ORF">SAMN02745724_04280</name>
</gene>
<reference evidence="2 3" key="1">
    <citation type="submission" date="2016-10" db="EMBL/GenBank/DDBJ databases">
        <authorList>
            <person name="de Groot N.N."/>
        </authorList>
    </citation>
    <scope>NUCLEOTIDE SEQUENCE [LARGE SCALE GENOMIC DNA]</scope>
    <source>
        <strain evidence="2 3">DSM 6059</strain>
    </source>
</reference>
<evidence type="ECO:0000256" key="1">
    <source>
        <dbReference type="SAM" id="MobiDB-lite"/>
    </source>
</evidence>
<sequence length="702" mass="79810">MPQLKSPIKMTYIELNDAIKEFKEITPEILNNPANIEYLDYILDSLKEIYSDQDWRITKSDSNDLRFDSDHTTFGYECEFAQVAFSNEDVMRHYEHNAPDVRLNSGTVNLFHADLAKQSIGTKYVGMWDLGSDYENVIELGTPALKWDRVWNADLELVCSGEAFKRMYYISLIFDKYLSSLVSIKGNELLLNRVGNVEAFQTPLTTNSAQLGTVKGNRESNKLKSHNAPHKKLPGDARKSPAKTFGLLRDVFTKTLFNGSLEEKSGASFSTVDESVIKAKHMTLNPEEVPLYLTKEGCNEKYISKGLIENTILSRGFIKNGVRLRAPQYTMTVPAEVALELIEEGVNVGQQFNSPYLERLNELHLGFRKYFTSKEPQLEKMLCEYKGGTLGVTKAKIVARQAITILSYFLTTVCGKPAEVSAEIRRETKFAGLKGDALIQALNNYRDVYPDTELKCWCYTHSWIKDVAHVWFKCDPIEFIRLLCRVDINEANAGQDNGAYQSIRIYRKAFTFLLFSRDWNTLNFDFPTTDNNLTNSVETLLKNGDIGAPLEELANKMEYDMDSKRFINTVLNKLSMGNKLRSDIYKKYQYNLSVTLQAPKNLDTGNSVAPLEFAKSLFKSSGLKQTTHVLAQAIFALTHYSEYAKGDHKKFQWCRGDTYATFNDNYKTFLQKKAGMVIVELRDEAFLEHLAMGSIDDEHQGG</sequence>
<protein>
    <submittedName>
        <fullName evidence="2">Uncharacterized protein</fullName>
    </submittedName>
</protein>
<keyword evidence="3" id="KW-1185">Reference proteome</keyword>
<dbReference type="AlphaFoldDB" id="A0A1I1RM06"/>
<name>A0A1I1RM06_9GAMM</name>
<proteinExistence type="predicted"/>
<feature type="region of interest" description="Disordered" evidence="1">
    <location>
        <begin position="218"/>
        <end position="238"/>
    </location>
</feature>